<dbReference type="RefSeq" id="WP_072822454.1">
    <property type="nucleotide sequence ID" value="NZ_FQUJ01000008.1"/>
</dbReference>
<dbReference type="AlphaFoldDB" id="A0A1M4ZU33"/>
<keyword evidence="1" id="KW-0732">Signal</keyword>
<dbReference type="OrthoDB" id="6900254at2"/>
<organism evidence="2 3">
    <name type="scientific">Modicisalibacter ilicicola DSM 19980</name>
    <dbReference type="NCBI Taxonomy" id="1121942"/>
    <lineage>
        <taxon>Bacteria</taxon>
        <taxon>Pseudomonadati</taxon>
        <taxon>Pseudomonadota</taxon>
        <taxon>Gammaproteobacteria</taxon>
        <taxon>Oceanospirillales</taxon>
        <taxon>Halomonadaceae</taxon>
        <taxon>Modicisalibacter</taxon>
    </lineage>
</organism>
<reference evidence="2 3" key="1">
    <citation type="submission" date="2016-11" db="EMBL/GenBank/DDBJ databases">
        <authorList>
            <person name="Jaros S."/>
            <person name="Januszkiewicz K."/>
            <person name="Wedrychowicz H."/>
        </authorList>
    </citation>
    <scope>NUCLEOTIDE SEQUENCE [LARGE SCALE GENOMIC DNA]</scope>
    <source>
        <strain evidence="2 3">DSM 19980</strain>
    </source>
</reference>
<dbReference type="Proteomes" id="UP000184346">
    <property type="component" value="Unassembled WGS sequence"/>
</dbReference>
<proteinExistence type="predicted"/>
<keyword evidence="3" id="KW-1185">Reference proteome</keyword>
<feature type="chain" id="PRO_5012341222" description="DUF3261 domain-containing protein" evidence="1">
    <location>
        <begin position="27"/>
        <end position="202"/>
    </location>
</feature>
<dbReference type="EMBL" id="FQUJ01000008">
    <property type="protein sequence ID" value="SHF21539.1"/>
    <property type="molecule type" value="Genomic_DNA"/>
</dbReference>
<gene>
    <name evidence="2" type="ORF">SAMN02745148_02060</name>
</gene>
<evidence type="ECO:0000313" key="2">
    <source>
        <dbReference type="EMBL" id="SHF21539.1"/>
    </source>
</evidence>
<accession>A0A1M4ZU33</accession>
<name>A0A1M4ZU33_9GAMM</name>
<feature type="signal peptide" evidence="1">
    <location>
        <begin position="1"/>
        <end position="26"/>
    </location>
</feature>
<evidence type="ECO:0000313" key="3">
    <source>
        <dbReference type="Proteomes" id="UP000184346"/>
    </source>
</evidence>
<dbReference type="STRING" id="1121942.SAMN02745148_02060"/>
<evidence type="ECO:0000256" key="1">
    <source>
        <dbReference type="SAM" id="SignalP"/>
    </source>
</evidence>
<protein>
    <recommendedName>
        <fullName evidence="4">DUF3261 domain-containing protein</fullName>
    </recommendedName>
</protein>
<sequence length="202" mass="22781">MTNVFHPSRYLAVLAMALLTLASGCAWLPSTAPSPRLDSLPLTDTLERRLTFVPDDAPQRTRKLIALIRLDDEQLRAVFLTPYGQRLATLVHDAEGSRFEEGDLPRQALEEALPVSPEWLASRLEWSLWPPVALEEAFTGTPWSVDIVEDVRVIRFHGRVMARVTPPATDATRDEAVLLDDRQGKYRLRIAPLEAPRREPPE</sequence>
<dbReference type="InterPro" id="IPR021675">
    <property type="entry name" value="DUF3261"/>
</dbReference>
<evidence type="ECO:0008006" key="4">
    <source>
        <dbReference type="Google" id="ProtNLM"/>
    </source>
</evidence>
<dbReference type="Pfam" id="PF11659">
    <property type="entry name" value="DUF3261"/>
    <property type="match status" value="1"/>
</dbReference>